<accession>A0A3L8SXZ7</accession>
<proteinExistence type="predicted"/>
<dbReference type="Proteomes" id="UP000276834">
    <property type="component" value="Unassembled WGS sequence"/>
</dbReference>
<evidence type="ECO:0000313" key="2">
    <source>
        <dbReference type="EMBL" id="RLW11443.1"/>
    </source>
</evidence>
<dbReference type="InterPro" id="IPR036034">
    <property type="entry name" value="PDZ_sf"/>
</dbReference>
<dbReference type="SUPFAM" id="SSF50156">
    <property type="entry name" value="PDZ domain-like"/>
    <property type="match status" value="1"/>
</dbReference>
<name>A0A3L8SXZ7_CHLGU</name>
<dbReference type="SMART" id="SM00228">
    <property type="entry name" value="PDZ"/>
    <property type="match status" value="1"/>
</dbReference>
<feature type="domain" description="PDZ" evidence="1">
    <location>
        <begin position="1"/>
        <end position="56"/>
    </location>
</feature>
<dbReference type="PANTHER" id="PTHR23122">
    <property type="entry name" value="MEMBRANE-ASSOCIATED GUANYLATE KINASE MAGUK"/>
    <property type="match status" value="1"/>
</dbReference>
<dbReference type="Pfam" id="PF00595">
    <property type="entry name" value="PDZ"/>
    <property type="match status" value="1"/>
</dbReference>
<evidence type="ECO:0000313" key="3">
    <source>
        <dbReference type="Proteomes" id="UP000276834"/>
    </source>
</evidence>
<dbReference type="OrthoDB" id="439127at2759"/>
<comment type="caution">
    <text evidence="2">The sequence shown here is derived from an EMBL/GenBank/DDBJ whole genome shotgun (WGS) entry which is preliminary data.</text>
</comment>
<feature type="non-terminal residue" evidence="2">
    <location>
        <position position="1"/>
    </location>
</feature>
<sequence length="75" mass="8301">GATIKRDEHTGAIVVARIMRGGAADRSGLIHVGDELREVNGIPVDDKKPEEIIHILVNNKHLKINLEELRKSNET</sequence>
<evidence type="ECO:0000259" key="1">
    <source>
        <dbReference type="PROSITE" id="PS50106"/>
    </source>
</evidence>
<dbReference type="PROSITE" id="PS50106">
    <property type="entry name" value="PDZ"/>
    <property type="match status" value="1"/>
</dbReference>
<dbReference type="InterPro" id="IPR050716">
    <property type="entry name" value="MAGUK"/>
</dbReference>
<organism evidence="2 3">
    <name type="scientific">Chloebia gouldiae</name>
    <name type="common">Gouldian finch</name>
    <name type="synonym">Erythrura gouldiae</name>
    <dbReference type="NCBI Taxonomy" id="44316"/>
    <lineage>
        <taxon>Eukaryota</taxon>
        <taxon>Metazoa</taxon>
        <taxon>Chordata</taxon>
        <taxon>Craniata</taxon>
        <taxon>Vertebrata</taxon>
        <taxon>Euteleostomi</taxon>
        <taxon>Archelosauria</taxon>
        <taxon>Archosauria</taxon>
        <taxon>Dinosauria</taxon>
        <taxon>Saurischia</taxon>
        <taxon>Theropoda</taxon>
        <taxon>Coelurosauria</taxon>
        <taxon>Aves</taxon>
        <taxon>Neognathae</taxon>
        <taxon>Neoaves</taxon>
        <taxon>Telluraves</taxon>
        <taxon>Australaves</taxon>
        <taxon>Passeriformes</taxon>
        <taxon>Passeroidea</taxon>
        <taxon>Passeridae</taxon>
        <taxon>Chloebia</taxon>
    </lineage>
</organism>
<dbReference type="InterPro" id="IPR001478">
    <property type="entry name" value="PDZ"/>
</dbReference>
<dbReference type="EMBL" id="QUSF01000003">
    <property type="protein sequence ID" value="RLW11443.1"/>
    <property type="molecule type" value="Genomic_DNA"/>
</dbReference>
<protein>
    <recommendedName>
        <fullName evidence="1">PDZ domain-containing protein</fullName>
    </recommendedName>
</protein>
<dbReference type="AlphaFoldDB" id="A0A3L8SXZ7"/>
<gene>
    <name evidence="2" type="ORF">DV515_00001403</name>
</gene>
<keyword evidence="3" id="KW-1185">Reference proteome</keyword>
<reference evidence="2 3" key="1">
    <citation type="journal article" date="2018" name="Proc. R. Soc. B">
        <title>A non-coding region near Follistatin controls head colour polymorphism in the Gouldian finch.</title>
        <authorList>
            <person name="Toomey M.B."/>
            <person name="Marques C.I."/>
            <person name="Andrade P."/>
            <person name="Araujo P.M."/>
            <person name="Sabatino S."/>
            <person name="Gazda M.A."/>
            <person name="Afonso S."/>
            <person name="Lopes R.J."/>
            <person name="Corbo J.C."/>
            <person name="Carneiro M."/>
        </authorList>
    </citation>
    <scope>NUCLEOTIDE SEQUENCE [LARGE SCALE GENOMIC DNA]</scope>
    <source>
        <strain evidence="2">Red01</strain>
        <tissue evidence="2">Muscle</tissue>
    </source>
</reference>
<dbReference type="Gene3D" id="2.30.42.10">
    <property type="match status" value="1"/>
</dbReference>